<keyword evidence="2" id="KW-1185">Reference proteome</keyword>
<evidence type="ECO:0000313" key="1">
    <source>
        <dbReference type="EMBL" id="AUD06357.1"/>
    </source>
</evidence>
<dbReference type="SUPFAM" id="SSF52540">
    <property type="entry name" value="P-loop containing nucleoside triphosphate hydrolases"/>
    <property type="match status" value="1"/>
</dbReference>
<dbReference type="RefSeq" id="WP_100992902.1">
    <property type="nucleotide sequence ID" value="NZ_CP025096.1"/>
</dbReference>
<accession>A0A2K8Z906</accession>
<dbReference type="AlphaFoldDB" id="A0A2K8Z906"/>
<dbReference type="Proteomes" id="UP000232883">
    <property type="component" value="Chromosome"/>
</dbReference>
<protein>
    <recommendedName>
        <fullName evidence="3">AAA+ ATPase domain-containing protein</fullName>
    </recommendedName>
</protein>
<proteinExistence type="predicted"/>
<sequence>MLKVLTGEQLIKGSSVDIPKLVDPLLPKVGVASLAGSSDTGKSTMLQQLASAIVVGENNFLGFQLNATHNNVIYLSTEDDPAAVGARLIKQSEGNYEADQLVSLRFIFEYENLIDDLDKELLRQKADCVIIDAFADVFGDNDINQVSKVRSFINKFNELALKHQCLFLILHHIGKRTESLAPSKDSLIGSQGFEAKMRVVLFLQKDPKDSTLRHLSIVKGK</sequence>
<dbReference type="Gene3D" id="3.40.50.300">
    <property type="entry name" value="P-loop containing nucleotide triphosphate hydrolases"/>
    <property type="match status" value="1"/>
</dbReference>
<dbReference type="EMBL" id="CP025096">
    <property type="protein sequence ID" value="AUD06357.1"/>
    <property type="molecule type" value="Genomic_DNA"/>
</dbReference>
<gene>
    <name evidence="1" type="ORF">CWM47_33660</name>
</gene>
<name>A0A2K8Z906_9BACT</name>
<organism evidence="1 2">
    <name type="scientific">Spirosoma pollinicola</name>
    <dbReference type="NCBI Taxonomy" id="2057025"/>
    <lineage>
        <taxon>Bacteria</taxon>
        <taxon>Pseudomonadati</taxon>
        <taxon>Bacteroidota</taxon>
        <taxon>Cytophagia</taxon>
        <taxon>Cytophagales</taxon>
        <taxon>Cytophagaceae</taxon>
        <taxon>Spirosoma</taxon>
    </lineage>
</organism>
<dbReference type="InterPro" id="IPR027417">
    <property type="entry name" value="P-loop_NTPase"/>
</dbReference>
<dbReference type="OrthoDB" id="795326at2"/>
<dbReference type="KEGG" id="spir:CWM47_33660"/>
<reference evidence="1 2" key="1">
    <citation type="submission" date="2017-11" db="EMBL/GenBank/DDBJ databases">
        <title>Taxonomic description and genome sequences of Spirosoma HA7 sp. nov., isolated from pollen microhabitat of Corylus avellana.</title>
        <authorList>
            <person name="Ambika Manirajan B."/>
            <person name="Suarez C."/>
            <person name="Ratering S."/>
            <person name="Geissler-Plaum R."/>
            <person name="Cardinale M."/>
            <person name="Sylvia S."/>
        </authorList>
    </citation>
    <scope>NUCLEOTIDE SEQUENCE [LARGE SCALE GENOMIC DNA]</scope>
    <source>
        <strain evidence="1 2">HA7</strain>
    </source>
</reference>
<evidence type="ECO:0008006" key="3">
    <source>
        <dbReference type="Google" id="ProtNLM"/>
    </source>
</evidence>
<evidence type="ECO:0000313" key="2">
    <source>
        <dbReference type="Proteomes" id="UP000232883"/>
    </source>
</evidence>
<dbReference type="Pfam" id="PF13481">
    <property type="entry name" value="AAA_25"/>
    <property type="match status" value="1"/>
</dbReference>